<protein>
    <recommendedName>
        <fullName evidence="3">Brl1/Brr6 domain-containing protein</fullName>
    </recommendedName>
</protein>
<dbReference type="PANTHER" id="PTHR28136:SF1">
    <property type="entry name" value="NUCLEUS EXPORT PROTEIN BRL1"/>
    <property type="match status" value="1"/>
</dbReference>
<keyword evidence="2" id="KW-0472">Membrane</keyword>
<dbReference type="GO" id="GO:0006998">
    <property type="term" value="P:nuclear envelope organization"/>
    <property type="evidence" value="ECO:0007669"/>
    <property type="project" value="InterPro"/>
</dbReference>
<reference evidence="4 5" key="1">
    <citation type="journal article" date="2020" name="ISME J.">
        <title>Uncovering the hidden diversity of litter-decomposition mechanisms in mushroom-forming fungi.</title>
        <authorList>
            <person name="Floudas D."/>
            <person name="Bentzer J."/>
            <person name="Ahren D."/>
            <person name="Johansson T."/>
            <person name="Persson P."/>
            <person name="Tunlid A."/>
        </authorList>
    </citation>
    <scope>NUCLEOTIDE SEQUENCE [LARGE SCALE GENOMIC DNA]</scope>
    <source>
        <strain evidence="4 5">CBS 101986</strain>
    </source>
</reference>
<dbReference type="InterPro" id="IPR040202">
    <property type="entry name" value="Brl1/Brr6"/>
</dbReference>
<dbReference type="Pfam" id="PF10104">
    <property type="entry name" value="Brr6_like_C_C"/>
    <property type="match status" value="1"/>
</dbReference>
<dbReference type="Proteomes" id="UP000567179">
    <property type="component" value="Unassembled WGS sequence"/>
</dbReference>
<feature type="compositionally biased region" description="Polar residues" evidence="1">
    <location>
        <begin position="197"/>
        <end position="206"/>
    </location>
</feature>
<keyword evidence="2" id="KW-0812">Transmembrane</keyword>
<dbReference type="OrthoDB" id="5961at2759"/>
<evidence type="ECO:0000313" key="5">
    <source>
        <dbReference type="Proteomes" id="UP000567179"/>
    </source>
</evidence>
<feature type="compositionally biased region" description="Polar residues" evidence="1">
    <location>
        <begin position="1"/>
        <end position="16"/>
    </location>
</feature>
<feature type="transmembrane region" description="Helical" evidence="2">
    <location>
        <begin position="392"/>
        <end position="413"/>
    </location>
</feature>
<evidence type="ECO:0000256" key="2">
    <source>
        <dbReference type="SAM" id="Phobius"/>
    </source>
</evidence>
<name>A0A8H5AY75_9AGAR</name>
<dbReference type="EMBL" id="JAACJJ010000056">
    <property type="protein sequence ID" value="KAF5313265.1"/>
    <property type="molecule type" value="Genomic_DNA"/>
</dbReference>
<evidence type="ECO:0000313" key="4">
    <source>
        <dbReference type="EMBL" id="KAF5313265.1"/>
    </source>
</evidence>
<dbReference type="SMART" id="SM01042">
    <property type="entry name" value="Brr6_like_C_C"/>
    <property type="match status" value="1"/>
</dbReference>
<proteinExistence type="predicted"/>
<comment type="caution">
    <text evidence="4">The sequence shown here is derived from an EMBL/GenBank/DDBJ whole genome shotgun (WGS) entry which is preliminary data.</text>
</comment>
<feature type="compositionally biased region" description="Basic and acidic residues" evidence="1">
    <location>
        <begin position="230"/>
        <end position="240"/>
    </location>
</feature>
<feature type="transmembrane region" description="Helical" evidence="2">
    <location>
        <begin position="279"/>
        <end position="304"/>
    </location>
</feature>
<sequence length="476" mass="52441">MTSRFGTASFGASANGNARGYGAPNAQAQRSKEAPMDYQWTNRSSAKPAWATGGAGGDGDTSMGDESPSVGLSTPRKRSHDTLAPSTPSLSGTPQPTFGSNQNVPFLFQPTHVPQTPVQHPWAPPTSARSYQPEVRDVDMNEASPVHRHVAQRGTLLDYSPMKEDDGRADERSQAKTGDNEESALEIANGKARSRSGEVTQSSRQIASGALRRVFKQRTSRRPHARRRRHEGENHDHGSESEEGEESDDEGMVVPSLTQKTQNFINLHAPVRNETPYVLLGYLQFFFNLSLILIFLYLCVQFIITVQRDVGHRISEYSQGKYIIQEIAMCALQFKNNRCDNGDVIPAMIAQCASWETCMNRDPSTVGRARVGAELIAEVVNGFVEPISWKTLIFTLTSLAFLTVFINTLLSLYRSKHQPVPEHATSAAAFPLNPAGSYYHLPPNNGWSGLQYRPEEDMEAPARRRRLDGGGAAKVK</sequence>
<feature type="compositionally biased region" description="Acidic residues" evidence="1">
    <location>
        <begin position="241"/>
        <end position="251"/>
    </location>
</feature>
<evidence type="ECO:0000259" key="3">
    <source>
        <dbReference type="SMART" id="SM01042"/>
    </source>
</evidence>
<dbReference type="PANTHER" id="PTHR28136">
    <property type="entry name" value="NUCLEUS EXPORT PROTEIN BRR6"/>
    <property type="match status" value="1"/>
</dbReference>
<feature type="compositionally biased region" description="Basic residues" evidence="1">
    <location>
        <begin position="213"/>
        <end position="229"/>
    </location>
</feature>
<evidence type="ECO:0000256" key="1">
    <source>
        <dbReference type="SAM" id="MobiDB-lite"/>
    </source>
</evidence>
<feature type="compositionally biased region" description="Polar residues" evidence="1">
    <location>
        <begin position="84"/>
        <end position="104"/>
    </location>
</feature>
<dbReference type="GO" id="GO:0031965">
    <property type="term" value="C:nuclear membrane"/>
    <property type="evidence" value="ECO:0007669"/>
    <property type="project" value="InterPro"/>
</dbReference>
<organism evidence="4 5">
    <name type="scientific">Psilocybe cf. subviscida</name>
    <dbReference type="NCBI Taxonomy" id="2480587"/>
    <lineage>
        <taxon>Eukaryota</taxon>
        <taxon>Fungi</taxon>
        <taxon>Dikarya</taxon>
        <taxon>Basidiomycota</taxon>
        <taxon>Agaricomycotina</taxon>
        <taxon>Agaricomycetes</taxon>
        <taxon>Agaricomycetidae</taxon>
        <taxon>Agaricales</taxon>
        <taxon>Agaricineae</taxon>
        <taxon>Strophariaceae</taxon>
        <taxon>Psilocybe</taxon>
    </lineage>
</organism>
<accession>A0A8H5AY75</accession>
<dbReference type="AlphaFoldDB" id="A0A8H5AY75"/>
<keyword evidence="2" id="KW-1133">Transmembrane helix</keyword>
<keyword evidence="5" id="KW-1185">Reference proteome</keyword>
<feature type="region of interest" description="Disordered" evidence="1">
    <location>
        <begin position="1"/>
        <end position="252"/>
    </location>
</feature>
<feature type="domain" description="Brl1/Brr6" evidence="3">
    <location>
        <begin position="279"/>
        <end position="414"/>
    </location>
</feature>
<feature type="region of interest" description="Disordered" evidence="1">
    <location>
        <begin position="450"/>
        <end position="476"/>
    </location>
</feature>
<dbReference type="InterPro" id="IPR018767">
    <property type="entry name" value="Brl1/Brr6_dom"/>
</dbReference>
<dbReference type="GO" id="GO:0055088">
    <property type="term" value="P:lipid homeostasis"/>
    <property type="evidence" value="ECO:0007669"/>
    <property type="project" value="InterPro"/>
</dbReference>
<gene>
    <name evidence="4" type="ORF">D9619_003310</name>
</gene>
<feature type="compositionally biased region" description="Basic and acidic residues" evidence="1">
    <location>
        <begin position="161"/>
        <end position="174"/>
    </location>
</feature>